<evidence type="ECO:0000313" key="3">
    <source>
        <dbReference type="EMBL" id="CDF37998.1"/>
    </source>
</evidence>
<sequence length="1106" mass="124817">MLAKLEGKVFLPDKDVVFKQIIRRPVLVMGRSDQATTATHPFKPAKEGVNVGLGVSNKLSRSHARIEVDSQTKQFYIHCLGRNGLTVTEPDDDATEIRLTPNSKPHLLVSKSVIKLADCVLVFTLPAEMVKQAMPTSSKKRKRRAWIKAEFLALRAQMMRLGYGRWEDIIAITNGRLGERQPSELVPVAREFVAKCYVHARPGVEQKALMEILREDPISRHLSEEDVVADVNRLVVEAKRTALPDEKRKFVRWARKLRLLSRLRDVHDHPSLQRLRAGELRVFTPPPALYWTSADDADLILGSFKHGYGVTDAIRSDPDLGFHGRYKKALNAKKNGTPTKALKATDASHGSEEDNDDDEDADEDEDEKISDDMDEEAGHESGAHHPRKRLKLGDSSSKKESVKGEDSADNGLDDSDMSPERTPEDKMDDDFENSNEKDSAPAAAAVEKPKKKIVRLVPKRGPRIGNEDGFNDPEDAKVAREKMADEDGLVPFPSSESLMRRLKSIINSCAKEYDRDQRELKKKKLAASRAKQRRDDLVARKAAKELQRIRQRAARRVARSQPFSKKEAVEFERALANFGVEYESDGRSVDWDWFNTKVDAFEQKYEETLEAAYLELLGEAHRISNLAAAKEEEDYERVDRINEGKKASTVFSTLTVERAERLIERLQFFRVLRGEVLTHKKLNSILRGFKKTRDLPLWWKSCHDRSLLLGVDRHGLNGWDYMAVDSELQFASSMKAWQRKNGNDVKSLKRAAMPKPASGIKRAFALVRYFCSRANDPHFEQYTRDDDMGVGNGESLSQAAPTAKEEKAEVKLEPVEEKPNFSLLRRGVDEAGKLKRKVEALYPSAPTGRPRTLRPTIVDIKRDSDGRLCLPKDLGDGLFLIELGEIRKNAPAFCRNGIVYPAGFKTIRQLGHYVFLNEILESEDGLKPVFQVSELQGFNSMAQDVEYMWEGRKVVGKSTNMYALWLRIVNQYAKDVAVGERIGLSSAPERFGLYESTIVYLIQGLPGAKEVDGFELRDFSRRGEGRKVEATIGIVGGMLKAIESKLENPEVIRNFEAVMTGADEGPRGRPVLASEAEMSIPVDWMERYGGNSKKKTRRKSVTYWGT</sequence>
<feature type="compositionally biased region" description="Acidic residues" evidence="1">
    <location>
        <begin position="353"/>
        <end position="375"/>
    </location>
</feature>
<dbReference type="Proteomes" id="UP000012073">
    <property type="component" value="Unassembled WGS sequence"/>
</dbReference>
<dbReference type="GeneID" id="17325586"/>
<dbReference type="PROSITE" id="PS50006">
    <property type="entry name" value="FHA_DOMAIN"/>
    <property type="match status" value="1"/>
</dbReference>
<proteinExistence type="predicted"/>
<dbReference type="OrthoDB" id="1333at2759"/>
<dbReference type="PANTHER" id="PTHR46850:SF1">
    <property type="entry name" value="CHROMODOMAIN-HELICASE-DNA-BINDING PROTEIN 9"/>
    <property type="match status" value="1"/>
</dbReference>
<dbReference type="RefSeq" id="XP_005717867.1">
    <property type="nucleotide sequence ID" value="XM_005717810.1"/>
</dbReference>
<dbReference type="Pfam" id="PF23078">
    <property type="entry name" value="HTH_CHD6-9"/>
    <property type="match status" value="1"/>
</dbReference>
<dbReference type="EMBL" id="HG001892">
    <property type="protein sequence ID" value="CDF37998.1"/>
    <property type="molecule type" value="Genomic_DNA"/>
</dbReference>
<accession>R7QJV5</accession>
<dbReference type="Gene3D" id="2.60.200.20">
    <property type="match status" value="1"/>
</dbReference>
<evidence type="ECO:0000259" key="2">
    <source>
        <dbReference type="PROSITE" id="PS50006"/>
    </source>
</evidence>
<dbReference type="SUPFAM" id="SSF49879">
    <property type="entry name" value="SMAD/FHA domain"/>
    <property type="match status" value="1"/>
</dbReference>
<dbReference type="STRING" id="2769.R7QJV5"/>
<feature type="region of interest" description="Disordered" evidence="1">
    <location>
        <begin position="333"/>
        <end position="473"/>
    </location>
</feature>
<dbReference type="Gramene" id="CDF37998">
    <property type="protein sequence ID" value="CDF37998"/>
    <property type="gene ID" value="CHC_T00006041001"/>
</dbReference>
<organism evidence="3 4">
    <name type="scientific">Chondrus crispus</name>
    <name type="common">Carrageen Irish moss</name>
    <name type="synonym">Polymorpha crispa</name>
    <dbReference type="NCBI Taxonomy" id="2769"/>
    <lineage>
        <taxon>Eukaryota</taxon>
        <taxon>Rhodophyta</taxon>
        <taxon>Florideophyceae</taxon>
        <taxon>Rhodymeniophycidae</taxon>
        <taxon>Gigartinales</taxon>
        <taxon>Gigartinaceae</taxon>
        <taxon>Chondrus</taxon>
    </lineage>
</organism>
<reference evidence="4" key="1">
    <citation type="journal article" date="2013" name="Proc. Natl. Acad. Sci. U.S.A.">
        <title>Genome structure and metabolic features in the red seaweed Chondrus crispus shed light on evolution of the Archaeplastida.</title>
        <authorList>
            <person name="Collen J."/>
            <person name="Porcel B."/>
            <person name="Carre W."/>
            <person name="Ball S.G."/>
            <person name="Chaparro C."/>
            <person name="Tonon T."/>
            <person name="Barbeyron T."/>
            <person name="Michel G."/>
            <person name="Noel B."/>
            <person name="Valentin K."/>
            <person name="Elias M."/>
            <person name="Artiguenave F."/>
            <person name="Arun A."/>
            <person name="Aury J.M."/>
            <person name="Barbosa-Neto J.F."/>
            <person name="Bothwell J.H."/>
            <person name="Bouget F.Y."/>
            <person name="Brillet L."/>
            <person name="Cabello-Hurtado F."/>
            <person name="Capella-Gutierrez S."/>
            <person name="Charrier B."/>
            <person name="Cladiere L."/>
            <person name="Cock J.M."/>
            <person name="Coelho S.M."/>
            <person name="Colleoni C."/>
            <person name="Czjzek M."/>
            <person name="Da Silva C."/>
            <person name="Delage L."/>
            <person name="Denoeud F."/>
            <person name="Deschamps P."/>
            <person name="Dittami S.M."/>
            <person name="Gabaldon T."/>
            <person name="Gachon C.M."/>
            <person name="Groisillier A."/>
            <person name="Herve C."/>
            <person name="Jabbari K."/>
            <person name="Katinka M."/>
            <person name="Kloareg B."/>
            <person name="Kowalczyk N."/>
            <person name="Labadie K."/>
            <person name="Leblanc C."/>
            <person name="Lopez P.J."/>
            <person name="McLachlan D.H."/>
            <person name="Meslet-Cladiere L."/>
            <person name="Moustafa A."/>
            <person name="Nehr Z."/>
            <person name="Nyvall Collen P."/>
            <person name="Panaud O."/>
            <person name="Partensky F."/>
            <person name="Poulain J."/>
            <person name="Rensing S.A."/>
            <person name="Rousvoal S."/>
            <person name="Samson G."/>
            <person name="Symeonidi A."/>
            <person name="Weissenbach J."/>
            <person name="Zambounis A."/>
            <person name="Wincker P."/>
            <person name="Boyen C."/>
        </authorList>
    </citation>
    <scope>NUCLEOTIDE SEQUENCE [LARGE SCALE GENOMIC DNA]</scope>
    <source>
        <strain evidence="4">cv. Stackhouse</strain>
    </source>
</reference>
<dbReference type="Gene3D" id="1.10.10.60">
    <property type="entry name" value="Homeodomain-like"/>
    <property type="match status" value="2"/>
</dbReference>
<name>R7QJV5_CHOCR</name>
<dbReference type="PANTHER" id="PTHR46850">
    <property type="entry name" value="CHROMODOMAIN-HELICASE-DNA-BINDING PROTEIN 9"/>
    <property type="match status" value="1"/>
</dbReference>
<feature type="region of interest" description="Disordered" evidence="1">
    <location>
        <begin position="782"/>
        <end position="806"/>
    </location>
</feature>
<keyword evidence="4" id="KW-1185">Reference proteome</keyword>
<gene>
    <name evidence="3" type="ORF">CHC_T00006041001</name>
</gene>
<evidence type="ECO:0000313" key="4">
    <source>
        <dbReference type="Proteomes" id="UP000012073"/>
    </source>
</evidence>
<dbReference type="KEGG" id="ccp:CHC_T00006041001"/>
<dbReference type="PhylomeDB" id="R7QJV5"/>
<dbReference type="AlphaFoldDB" id="R7QJV5"/>
<dbReference type="CDD" id="cd22701">
    <property type="entry name" value="FHA_FKH1-like"/>
    <property type="match status" value="1"/>
</dbReference>
<feature type="compositionally biased region" description="Basic and acidic residues" evidence="1">
    <location>
        <begin position="396"/>
        <end position="406"/>
    </location>
</feature>
<evidence type="ECO:0000256" key="1">
    <source>
        <dbReference type="SAM" id="MobiDB-lite"/>
    </source>
</evidence>
<protein>
    <recommendedName>
        <fullName evidence="2">FHA domain-containing protein</fullName>
    </recommendedName>
</protein>
<dbReference type="InterPro" id="IPR051493">
    <property type="entry name" value="CHD"/>
</dbReference>
<feature type="domain" description="FHA" evidence="2">
    <location>
        <begin position="27"/>
        <end position="88"/>
    </location>
</feature>
<dbReference type="InterPro" id="IPR008984">
    <property type="entry name" value="SMAD_FHA_dom_sf"/>
</dbReference>
<dbReference type="Gene3D" id="3.30.160.360">
    <property type="match status" value="1"/>
</dbReference>
<feature type="compositionally biased region" description="Basic residues" evidence="1">
    <location>
        <begin position="449"/>
        <end position="462"/>
    </location>
</feature>
<dbReference type="InterPro" id="IPR056342">
    <property type="entry name" value="HTH_CHD6-9"/>
</dbReference>
<dbReference type="InterPro" id="IPR000253">
    <property type="entry name" value="FHA_dom"/>
</dbReference>
<feature type="compositionally biased region" description="Acidic residues" evidence="1">
    <location>
        <begin position="407"/>
        <end position="417"/>
    </location>
</feature>